<protein>
    <submittedName>
        <fullName evidence="1">Uncharacterized protein</fullName>
    </submittedName>
</protein>
<accession>A0ABW9N6G8</accession>
<organism evidence="1 2">
    <name type="scientific">Campylobacter subantarcticus</name>
    <dbReference type="NCBI Taxonomy" id="497724"/>
    <lineage>
        <taxon>Bacteria</taxon>
        <taxon>Pseudomonadati</taxon>
        <taxon>Campylobacterota</taxon>
        <taxon>Epsilonproteobacteria</taxon>
        <taxon>Campylobacterales</taxon>
        <taxon>Campylobacteraceae</taxon>
        <taxon>Campylobacter</taxon>
    </lineage>
</organism>
<evidence type="ECO:0000313" key="2">
    <source>
        <dbReference type="Proteomes" id="UP000364097"/>
    </source>
</evidence>
<sequence length="97" mass="11376">MGFRGNIYRKYDVEYGGCYFNYGFDDCVELLSELDSDLILFEDENSSIIELNREKLLSIDISQVEHEELKGFLEEAIEVANTADYSKKHGYVRVEWF</sequence>
<evidence type="ECO:0000313" key="1">
    <source>
        <dbReference type="EMBL" id="MPB99865.1"/>
    </source>
</evidence>
<keyword evidence="2" id="KW-1185">Reference proteome</keyword>
<dbReference type="Proteomes" id="UP000364097">
    <property type="component" value="Unassembled WGS sequence"/>
</dbReference>
<proteinExistence type="predicted"/>
<name>A0ABW9N6G8_9BACT</name>
<gene>
    <name evidence="1" type="ORF">A0Z09_007435</name>
</gene>
<dbReference type="RefSeq" id="WP_043019652.1">
    <property type="nucleotide sequence ID" value="NZ_AACKMW020000050.1"/>
</dbReference>
<comment type="caution">
    <text evidence="1">The sequence shown here is derived from an EMBL/GenBank/DDBJ whole genome shotgun (WGS) entry which is preliminary data.</text>
</comment>
<dbReference type="EMBL" id="AACKMW020000050">
    <property type="protein sequence ID" value="MPB99865.1"/>
    <property type="molecule type" value="Genomic_DNA"/>
</dbReference>
<reference evidence="1" key="1">
    <citation type="submission" date="2019-08" db="EMBL/GenBank/DDBJ databases">
        <title>Rapid identification of Enteric Bacteria from Whole Genome Sequences (WGS) using Average Nucleotide Identity (ANI).</title>
        <authorList>
            <person name="Lane C."/>
        </authorList>
    </citation>
    <scope>NUCLEOTIDE SEQUENCE [LARGE SCALE GENOMIC DNA]</scope>
    <source>
        <strain evidence="1">2010D-8461</strain>
    </source>
</reference>